<dbReference type="Gramene" id="CDP20945">
    <property type="protein sequence ID" value="CDP20945"/>
    <property type="gene ID" value="GSCOC_T00012932001"/>
</dbReference>
<dbReference type="InterPro" id="IPR058192">
    <property type="entry name" value="WHD_ROQ1-like"/>
</dbReference>
<dbReference type="PANTHER" id="PTHR11017:SF573">
    <property type="entry name" value="ADP-RIBOSYL CYCLASE_CYCLIC ADP-RIBOSE HYDROLASE"/>
    <property type="match status" value="1"/>
</dbReference>
<proteinExistence type="predicted"/>
<dbReference type="AlphaFoldDB" id="A0A068VJD1"/>
<feature type="domain" description="Disease resistance protein RPS4B/Roq1-like leucine-rich repeats" evidence="10">
    <location>
        <begin position="455"/>
        <end position="541"/>
    </location>
</feature>
<dbReference type="InterPro" id="IPR045344">
    <property type="entry name" value="C-JID"/>
</dbReference>
<keyword evidence="2" id="KW-0433">Leucine-rich repeat</keyword>
<dbReference type="Pfam" id="PF00931">
    <property type="entry name" value="NB-ARC"/>
    <property type="match status" value="1"/>
</dbReference>
<dbReference type="Gene3D" id="3.40.50.300">
    <property type="entry name" value="P-loop containing nucleotide triphosphate hydrolases"/>
    <property type="match status" value="1"/>
</dbReference>
<keyword evidence="4" id="KW-0611">Plant defense</keyword>
<dbReference type="SUPFAM" id="SSF52540">
    <property type="entry name" value="P-loop containing nucleoside triphosphate hydrolases"/>
    <property type="match status" value="1"/>
</dbReference>
<dbReference type="Proteomes" id="UP000295252">
    <property type="component" value="Unassembled WGS sequence"/>
</dbReference>
<dbReference type="OrthoDB" id="1936883at2759"/>
<dbReference type="InterPro" id="IPR042197">
    <property type="entry name" value="Apaf_helical"/>
</dbReference>
<dbReference type="FunFam" id="1.10.8.430:FF:000002">
    <property type="entry name" value="Disease resistance protein (TIR-NBS-LRR class)"/>
    <property type="match status" value="1"/>
</dbReference>
<reference evidence="12" key="1">
    <citation type="journal article" date="2014" name="Science">
        <title>The coffee genome provides insight into the convergent evolution of caffeine biosynthesis.</title>
        <authorList>
            <person name="Denoeud F."/>
            <person name="Carretero-Paulet L."/>
            <person name="Dereeper A."/>
            <person name="Droc G."/>
            <person name="Guyot R."/>
            <person name="Pietrella M."/>
            <person name="Zheng C."/>
            <person name="Alberti A."/>
            <person name="Anthony F."/>
            <person name="Aprea G."/>
            <person name="Aury J.M."/>
            <person name="Bento P."/>
            <person name="Bernard M."/>
            <person name="Bocs S."/>
            <person name="Campa C."/>
            <person name="Cenci A."/>
            <person name="Combes M.C."/>
            <person name="Crouzillat D."/>
            <person name="Da Silva C."/>
            <person name="Daddiego L."/>
            <person name="De Bellis F."/>
            <person name="Dussert S."/>
            <person name="Garsmeur O."/>
            <person name="Gayraud T."/>
            <person name="Guignon V."/>
            <person name="Jahn K."/>
            <person name="Jamilloux V."/>
            <person name="Joet T."/>
            <person name="Labadie K."/>
            <person name="Lan T."/>
            <person name="Leclercq J."/>
            <person name="Lepelley M."/>
            <person name="Leroy T."/>
            <person name="Li L.T."/>
            <person name="Librado P."/>
            <person name="Lopez L."/>
            <person name="Munoz A."/>
            <person name="Noel B."/>
            <person name="Pallavicini A."/>
            <person name="Perrotta G."/>
            <person name="Poncet V."/>
            <person name="Pot D."/>
            <person name="Priyono X."/>
            <person name="Rigoreau M."/>
            <person name="Rouard M."/>
            <person name="Rozas J."/>
            <person name="Tranchant-Dubreuil C."/>
            <person name="VanBuren R."/>
            <person name="Zhang Q."/>
            <person name="Andrade A.C."/>
            <person name="Argout X."/>
            <person name="Bertrand B."/>
            <person name="de Kochko A."/>
            <person name="Graziosi G."/>
            <person name="Henry R.J."/>
            <person name="Jayarama X."/>
            <person name="Ming R."/>
            <person name="Nagai C."/>
            <person name="Rounsley S."/>
            <person name="Sankoff D."/>
            <person name="Giuliano G."/>
            <person name="Albert V.A."/>
            <person name="Wincker P."/>
            <person name="Lashermes P."/>
        </authorList>
    </citation>
    <scope>NUCLEOTIDE SEQUENCE [LARGE SCALE GENOMIC DNA]</scope>
    <source>
        <strain evidence="12">cv. DH200-94</strain>
    </source>
</reference>
<gene>
    <name evidence="11" type="ORF">GSCOC_T00012932001</name>
</gene>
<name>A0A068VJD1_COFCA</name>
<evidence type="ECO:0000256" key="4">
    <source>
        <dbReference type="ARBA" id="ARBA00022821"/>
    </source>
</evidence>
<dbReference type="InterPro" id="IPR027417">
    <property type="entry name" value="P-loop_NTPase"/>
</dbReference>
<evidence type="ECO:0000259" key="10">
    <source>
        <dbReference type="Pfam" id="PF23286"/>
    </source>
</evidence>
<evidence type="ECO:0000313" key="12">
    <source>
        <dbReference type="Proteomes" id="UP000295252"/>
    </source>
</evidence>
<dbReference type="Pfam" id="PF20160">
    <property type="entry name" value="C-JID"/>
    <property type="match status" value="1"/>
</dbReference>
<comment type="catalytic activity">
    <reaction evidence="6">
        <text>NAD(+) + H2O = ADP-D-ribose + nicotinamide + H(+)</text>
        <dbReference type="Rhea" id="RHEA:16301"/>
        <dbReference type="ChEBI" id="CHEBI:15377"/>
        <dbReference type="ChEBI" id="CHEBI:15378"/>
        <dbReference type="ChEBI" id="CHEBI:17154"/>
        <dbReference type="ChEBI" id="CHEBI:57540"/>
        <dbReference type="ChEBI" id="CHEBI:57967"/>
        <dbReference type="EC" id="3.2.2.6"/>
    </reaction>
    <physiologicalReaction direction="left-to-right" evidence="6">
        <dbReference type="Rhea" id="RHEA:16302"/>
    </physiologicalReaction>
</comment>
<dbReference type="EMBL" id="HG741184">
    <property type="protein sequence ID" value="CDP20945.1"/>
    <property type="molecule type" value="Genomic_DNA"/>
</dbReference>
<keyword evidence="12" id="KW-1185">Reference proteome</keyword>
<evidence type="ECO:0000313" key="11">
    <source>
        <dbReference type="EMBL" id="CDP20945.1"/>
    </source>
</evidence>
<dbReference type="GO" id="GO:0061809">
    <property type="term" value="F:NAD+ nucleosidase activity, cyclic ADP-ribose generating"/>
    <property type="evidence" value="ECO:0007669"/>
    <property type="project" value="UniProtKB-EC"/>
</dbReference>
<dbReference type="Gene3D" id="3.80.10.10">
    <property type="entry name" value="Ribonuclease Inhibitor"/>
    <property type="match status" value="2"/>
</dbReference>
<keyword evidence="3" id="KW-0677">Repeat</keyword>
<dbReference type="GO" id="GO:0043531">
    <property type="term" value="F:ADP binding"/>
    <property type="evidence" value="ECO:0007669"/>
    <property type="project" value="InterPro"/>
</dbReference>
<dbReference type="GO" id="GO:0006952">
    <property type="term" value="P:defense response"/>
    <property type="evidence" value="ECO:0007669"/>
    <property type="project" value="InterPro"/>
</dbReference>
<dbReference type="SUPFAM" id="SSF52058">
    <property type="entry name" value="L domain-like"/>
    <property type="match status" value="2"/>
</dbReference>
<evidence type="ECO:0000256" key="2">
    <source>
        <dbReference type="ARBA" id="ARBA00022614"/>
    </source>
</evidence>
<dbReference type="InParanoid" id="A0A068VJD1"/>
<evidence type="ECO:0000259" key="8">
    <source>
        <dbReference type="Pfam" id="PF20160"/>
    </source>
</evidence>
<evidence type="ECO:0000256" key="1">
    <source>
        <dbReference type="ARBA" id="ARBA00011982"/>
    </source>
</evidence>
<accession>A0A068VJD1</accession>
<dbReference type="InterPro" id="IPR032675">
    <property type="entry name" value="LRR_dom_sf"/>
</dbReference>
<feature type="domain" description="C-JID" evidence="8">
    <location>
        <begin position="726"/>
        <end position="872"/>
    </location>
</feature>
<dbReference type="Pfam" id="PF23282">
    <property type="entry name" value="WHD_ROQ1"/>
    <property type="match status" value="1"/>
</dbReference>
<dbReference type="PANTHER" id="PTHR11017">
    <property type="entry name" value="LEUCINE-RICH REPEAT-CONTAINING PROTEIN"/>
    <property type="match status" value="1"/>
</dbReference>
<organism evidence="11 12">
    <name type="scientific">Coffea canephora</name>
    <name type="common">Robusta coffee</name>
    <dbReference type="NCBI Taxonomy" id="49390"/>
    <lineage>
        <taxon>Eukaryota</taxon>
        <taxon>Viridiplantae</taxon>
        <taxon>Streptophyta</taxon>
        <taxon>Embryophyta</taxon>
        <taxon>Tracheophyta</taxon>
        <taxon>Spermatophyta</taxon>
        <taxon>Magnoliopsida</taxon>
        <taxon>eudicotyledons</taxon>
        <taxon>Gunneridae</taxon>
        <taxon>Pentapetalae</taxon>
        <taxon>asterids</taxon>
        <taxon>lamiids</taxon>
        <taxon>Gentianales</taxon>
        <taxon>Rubiaceae</taxon>
        <taxon>Ixoroideae</taxon>
        <taxon>Gardenieae complex</taxon>
        <taxon>Bertiereae - Coffeeae clade</taxon>
        <taxon>Coffeeae</taxon>
        <taxon>Coffea</taxon>
    </lineage>
</organism>
<dbReference type="PRINTS" id="PR00364">
    <property type="entry name" value="DISEASERSIST"/>
</dbReference>
<sequence length="928" mass="104950">MFPTLLMGAIFLEDVRKQSESLKNLQEEILSKILCLKDLRISSVLEGSKMIQTRLCCKKVLIVLDDVDHLSQLDALAGMHEWFGDGSRIIITTKNKHLLVTHGVDKMHKMEVLNEYEAIQLFSWHAFKKDYPAKDYEELSIEIVHYAGCLPLALKVLGSFLYGREMAEWRSEVERLKRIPEDEIMEKLKVSFNGLKEVEKEIFLDIACFFEGKKKDYIRRVCDSFNFCPDIHIKVLIQKSLITLSRGRILMHCLIQEMGWHIVRQKAPEEPGKRSRLWVAKEICDVLATDNATENIVGMWLDLSTPKDVVIKNEAFEKMKKLRLLKINNACVSRCPNGIPNEIHWLNWHGYPSKSLPESFQAEKLVGLKLQYSRIIQLWKGIKSLDKLKYMNLSYSQKLIRTPDFTGIPNLERLILEGCSSLAEIHPSAGYLKRLRKFNLRNCTNLRSLPKKIILESLEVMILSGCSKVGEFPEILGTMDHLKAVYLEATAIKELPPSIEHLTSLVLLNLGYCESLASLPSSLCRLKCLKALILSGCSKLDKLPEELGHVLSLEELYVDGTAISEPPYSIVLLKNLKTLSFRGCKAMASRKYSTGLVFPSVSGLNSLAKLDLSYCNLSDEGLPCDLGSLSSLVELNLGKNNFTSISSAGIKNLSHLRILELVGCKRLEKLPELPLCTEEVYADDCTSLQSATDLTNYGKLRRVSFSNWTTSLDELSLIDGSFSICLPGGSIPSWFTYQNSGPSTTVKLPPNWYNSEFMGFAVCVVSDLITTPFLLEIQYRWLLQKIPGFPVQFTLIDKEMNLFSYVFTIGYVGTENNIDSEHTWLGYLPFDNIWSMRANTVRSPNDWTCIDVSAYFGVIKAWGISLVYENDVRQNSELLMIPQSSELVERGLSSNVIVSGLKSSRTRRNPAGQEDEVLKRHCRGTISI</sequence>
<dbReference type="OMA" id="HINKEAN"/>
<dbReference type="PhylomeDB" id="A0A068VJD1"/>
<dbReference type="STRING" id="49390.A0A068VJD1"/>
<dbReference type="InterPro" id="IPR002182">
    <property type="entry name" value="NB-ARC"/>
</dbReference>
<dbReference type="Pfam" id="PF23286">
    <property type="entry name" value="LRR_13"/>
    <property type="match status" value="1"/>
</dbReference>
<evidence type="ECO:0000256" key="6">
    <source>
        <dbReference type="ARBA" id="ARBA00047304"/>
    </source>
</evidence>
<dbReference type="FunCoup" id="A0A068VJD1">
    <property type="interactions" value="232"/>
</dbReference>
<dbReference type="InterPro" id="IPR044974">
    <property type="entry name" value="Disease_R_plants"/>
</dbReference>
<protein>
    <recommendedName>
        <fullName evidence="1">ADP-ribosyl cyclase/cyclic ADP-ribose hydrolase</fullName>
        <ecNumber evidence="1">3.2.2.6</ecNumber>
    </recommendedName>
</protein>
<evidence type="ECO:0000259" key="7">
    <source>
        <dbReference type="Pfam" id="PF00931"/>
    </source>
</evidence>
<feature type="domain" description="Disease resistance protein Roq1-like winged-helix" evidence="9">
    <location>
        <begin position="197"/>
        <end position="266"/>
    </location>
</feature>
<dbReference type="InterPro" id="IPR058546">
    <property type="entry name" value="RPS4B/Roq1-like_LRR"/>
</dbReference>
<dbReference type="Gene3D" id="1.10.8.430">
    <property type="entry name" value="Helical domain of apoptotic protease-activating factors"/>
    <property type="match status" value="1"/>
</dbReference>
<dbReference type="EC" id="3.2.2.6" evidence="1"/>
<evidence type="ECO:0000256" key="5">
    <source>
        <dbReference type="ARBA" id="ARBA00023027"/>
    </source>
</evidence>
<evidence type="ECO:0000259" key="9">
    <source>
        <dbReference type="Pfam" id="PF23282"/>
    </source>
</evidence>
<keyword evidence="5" id="KW-0520">NAD</keyword>
<feature type="domain" description="NB-ARC" evidence="7">
    <location>
        <begin position="18"/>
        <end position="130"/>
    </location>
</feature>
<evidence type="ECO:0000256" key="3">
    <source>
        <dbReference type="ARBA" id="ARBA00022737"/>
    </source>
</evidence>